<proteinExistence type="predicted"/>
<dbReference type="InterPro" id="IPR011032">
    <property type="entry name" value="GroES-like_sf"/>
</dbReference>
<evidence type="ECO:0000313" key="2">
    <source>
        <dbReference type="Proteomes" id="UP000488956"/>
    </source>
</evidence>
<dbReference type="EMBL" id="QXFX01001915">
    <property type="protein sequence ID" value="KAE9083048.1"/>
    <property type="molecule type" value="Genomic_DNA"/>
</dbReference>
<dbReference type="AlphaFoldDB" id="A0A6G0KBJ5"/>
<organism evidence="1 2">
    <name type="scientific">Phytophthora fragariae</name>
    <dbReference type="NCBI Taxonomy" id="53985"/>
    <lineage>
        <taxon>Eukaryota</taxon>
        <taxon>Sar</taxon>
        <taxon>Stramenopiles</taxon>
        <taxon>Oomycota</taxon>
        <taxon>Peronosporomycetes</taxon>
        <taxon>Peronosporales</taxon>
        <taxon>Peronosporaceae</taxon>
        <taxon>Phytophthora</taxon>
    </lineage>
</organism>
<evidence type="ECO:0000313" key="1">
    <source>
        <dbReference type="EMBL" id="KAE9083048.1"/>
    </source>
</evidence>
<name>A0A6G0KBJ5_9STRA</name>
<comment type="caution">
    <text evidence="1">The sequence shown here is derived from an EMBL/GenBank/DDBJ whole genome shotgun (WGS) entry which is preliminary data.</text>
</comment>
<protein>
    <submittedName>
        <fullName evidence="1">Uncharacterized protein</fullName>
    </submittedName>
</protein>
<dbReference type="Gene3D" id="3.90.180.10">
    <property type="entry name" value="Medium-chain alcohol dehydrogenases, catalytic domain"/>
    <property type="match status" value="1"/>
</dbReference>
<gene>
    <name evidence="1" type="ORF">PF010_g21349</name>
</gene>
<dbReference type="Gene3D" id="3.40.50.720">
    <property type="entry name" value="NAD(P)-binding Rossmann-like Domain"/>
    <property type="match status" value="1"/>
</dbReference>
<dbReference type="Proteomes" id="UP000488956">
    <property type="component" value="Unassembled WGS sequence"/>
</dbReference>
<sequence>MGHEIVDVVIQAGHKVKDLQVGDHRQRRVLPASRVNEQRQVQKRRRHHLRRLRRLHARAPRVRDQDPRQHTSGLAVPLMCAGTTVFTPFKEAGMKEGDRVGHR</sequence>
<dbReference type="SUPFAM" id="SSF50129">
    <property type="entry name" value="GroES-like"/>
    <property type="match status" value="1"/>
</dbReference>
<accession>A0A6G0KBJ5</accession>
<reference evidence="1 2" key="1">
    <citation type="submission" date="2018-09" db="EMBL/GenBank/DDBJ databases">
        <title>Genomic investigation of the strawberry pathogen Phytophthora fragariae indicates pathogenicity is determined by transcriptional variation in three key races.</title>
        <authorList>
            <person name="Adams T.M."/>
            <person name="Armitage A.D."/>
            <person name="Sobczyk M.K."/>
            <person name="Bates H.J."/>
            <person name="Dunwell J.M."/>
            <person name="Nellist C.F."/>
            <person name="Harrison R.J."/>
        </authorList>
    </citation>
    <scope>NUCLEOTIDE SEQUENCE [LARGE SCALE GENOMIC DNA]</scope>
    <source>
        <strain evidence="1 2">ONT-3</strain>
    </source>
</reference>